<name>A0A5C3NP78_9APHY</name>
<evidence type="ECO:0000313" key="3">
    <source>
        <dbReference type="Proteomes" id="UP000308197"/>
    </source>
</evidence>
<dbReference type="Proteomes" id="UP000308197">
    <property type="component" value="Unassembled WGS sequence"/>
</dbReference>
<sequence length="142" mass="15574">MLFQGSSASPTGWAQISGILHSLPAPTQLEAITIFVTVPFHESRYLEGMDVLDPLLEEDKFSRTLKFVQLRISDGLWTEETPPKESLSLEEAKELASSKLPRLLSRPVVKLHLERLACVPPPPSAVPSDAHPASESLSFASE</sequence>
<protein>
    <submittedName>
        <fullName evidence="2">Uncharacterized protein</fullName>
    </submittedName>
</protein>
<organism evidence="2 3">
    <name type="scientific">Polyporus arcularius HHB13444</name>
    <dbReference type="NCBI Taxonomy" id="1314778"/>
    <lineage>
        <taxon>Eukaryota</taxon>
        <taxon>Fungi</taxon>
        <taxon>Dikarya</taxon>
        <taxon>Basidiomycota</taxon>
        <taxon>Agaricomycotina</taxon>
        <taxon>Agaricomycetes</taxon>
        <taxon>Polyporales</taxon>
        <taxon>Polyporaceae</taxon>
        <taxon>Polyporus</taxon>
    </lineage>
</organism>
<gene>
    <name evidence="2" type="ORF">K466DRAFT_607747</name>
</gene>
<evidence type="ECO:0000313" key="2">
    <source>
        <dbReference type="EMBL" id="TFK77750.1"/>
    </source>
</evidence>
<keyword evidence="3" id="KW-1185">Reference proteome</keyword>
<proteinExistence type="predicted"/>
<accession>A0A5C3NP78</accession>
<feature type="region of interest" description="Disordered" evidence="1">
    <location>
        <begin position="120"/>
        <end position="142"/>
    </location>
</feature>
<reference evidence="2 3" key="1">
    <citation type="journal article" date="2019" name="Nat. Ecol. Evol.">
        <title>Megaphylogeny resolves global patterns of mushroom evolution.</title>
        <authorList>
            <person name="Varga T."/>
            <person name="Krizsan K."/>
            <person name="Foldi C."/>
            <person name="Dima B."/>
            <person name="Sanchez-Garcia M."/>
            <person name="Sanchez-Ramirez S."/>
            <person name="Szollosi G.J."/>
            <person name="Szarkandi J.G."/>
            <person name="Papp V."/>
            <person name="Albert L."/>
            <person name="Andreopoulos W."/>
            <person name="Angelini C."/>
            <person name="Antonin V."/>
            <person name="Barry K.W."/>
            <person name="Bougher N.L."/>
            <person name="Buchanan P."/>
            <person name="Buyck B."/>
            <person name="Bense V."/>
            <person name="Catcheside P."/>
            <person name="Chovatia M."/>
            <person name="Cooper J."/>
            <person name="Damon W."/>
            <person name="Desjardin D."/>
            <person name="Finy P."/>
            <person name="Geml J."/>
            <person name="Haridas S."/>
            <person name="Hughes K."/>
            <person name="Justo A."/>
            <person name="Karasinski D."/>
            <person name="Kautmanova I."/>
            <person name="Kiss B."/>
            <person name="Kocsube S."/>
            <person name="Kotiranta H."/>
            <person name="LaButti K.M."/>
            <person name="Lechner B.E."/>
            <person name="Liimatainen K."/>
            <person name="Lipzen A."/>
            <person name="Lukacs Z."/>
            <person name="Mihaltcheva S."/>
            <person name="Morgado L.N."/>
            <person name="Niskanen T."/>
            <person name="Noordeloos M.E."/>
            <person name="Ohm R.A."/>
            <person name="Ortiz-Santana B."/>
            <person name="Ovrebo C."/>
            <person name="Racz N."/>
            <person name="Riley R."/>
            <person name="Savchenko A."/>
            <person name="Shiryaev A."/>
            <person name="Soop K."/>
            <person name="Spirin V."/>
            <person name="Szebenyi C."/>
            <person name="Tomsovsky M."/>
            <person name="Tulloss R.E."/>
            <person name="Uehling J."/>
            <person name="Grigoriev I.V."/>
            <person name="Vagvolgyi C."/>
            <person name="Papp T."/>
            <person name="Martin F.M."/>
            <person name="Miettinen O."/>
            <person name="Hibbett D.S."/>
            <person name="Nagy L.G."/>
        </authorList>
    </citation>
    <scope>NUCLEOTIDE SEQUENCE [LARGE SCALE GENOMIC DNA]</scope>
    <source>
        <strain evidence="2 3">HHB13444</strain>
    </source>
</reference>
<dbReference type="InParanoid" id="A0A5C3NP78"/>
<dbReference type="EMBL" id="ML213204">
    <property type="protein sequence ID" value="TFK77750.1"/>
    <property type="molecule type" value="Genomic_DNA"/>
</dbReference>
<evidence type="ECO:0000256" key="1">
    <source>
        <dbReference type="SAM" id="MobiDB-lite"/>
    </source>
</evidence>
<dbReference type="AlphaFoldDB" id="A0A5C3NP78"/>